<comment type="caution">
    <text evidence="12">The sequence shown here is derived from an EMBL/GenBank/DDBJ whole genome shotgun (WGS) entry which is preliminary data.</text>
</comment>
<dbReference type="InterPro" id="IPR003593">
    <property type="entry name" value="AAA+_ATPase"/>
</dbReference>
<sequence length="641" mass="71178">MSSVSKRSKDVSSSEKPFAEDKERLLSEPSAATSRKVVVWSEIWAKVPFRLDKRVVLKDVYGAAFPGEVLAIMGGSGAGKTTLLNILTQNLQANIEKTGLVLVNGEDVDAMAMRQMSAFVQQVDVFWGSLTVREQLVFSAALRMGRQYTTQDRLQRVDELLTEMNLNDCRDTMIGIPGRTKGISVGEKKRLAFACEVLPDPSILFCDEPTSGLDAFMAGQVVDALKRLAATGKTVITVIHQPSPEVFDMFDRVCFLAFGRVAYHGPTNRLGEFLDSIGDPELAIPYDHDPADHMISILALNVETQGQDYDRIKRIAATFKKHEIGEKLAQLISGDVTGSVRKLEEEGNRDIGNKPRYQADFLVQFWTLLKRASLTCVRDPLLVKVKLAQVLLTSLVISLVNWRVDVRADTVQNIEGVLFNTARDMNFLFLFPSIGVITAELPIFLREHRARIYSVDSYYWAKTAAEVPQYTILAIVYGCIVYWMTSLFAGAAQFLKFLLICVLQAYVAISIATAGACVFGSEGAAITFIPILVLPMLIFGGFYINYADIPVYMQWWCHLSWFRYGFQALQNNQWTAQGTIPGCLSIETNSGGNCTTQTGLDVLRNRGMSVSALNYWVNAAILLAMTLVSRFVGLIALRLRS</sequence>
<dbReference type="AlphaFoldDB" id="A0AA36CUQ8"/>
<dbReference type="GO" id="GO:0005524">
    <property type="term" value="F:ATP binding"/>
    <property type="evidence" value="ECO:0007669"/>
    <property type="project" value="UniProtKB-KW"/>
</dbReference>
<evidence type="ECO:0000256" key="10">
    <source>
        <dbReference type="SAM" id="Phobius"/>
    </source>
</evidence>
<dbReference type="GO" id="GO:0005886">
    <property type="term" value="C:plasma membrane"/>
    <property type="evidence" value="ECO:0007669"/>
    <property type="project" value="TreeGrafter"/>
</dbReference>
<feature type="compositionally biased region" description="Basic and acidic residues" evidence="9">
    <location>
        <begin position="7"/>
        <end position="25"/>
    </location>
</feature>
<evidence type="ECO:0000256" key="8">
    <source>
        <dbReference type="ARBA" id="ARBA00023136"/>
    </source>
</evidence>
<keyword evidence="5" id="KW-0547">Nucleotide-binding</keyword>
<proteinExistence type="inferred from homology"/>
<evidence type="ECO:0000256" key="2">
    <source>
        <dbReference type="ARBA" id="ARBA00005814"/>
    </source>
</evidence>
<feature type="transmembrane region" description="Helical" evidence="10">
    <location>
        <begin position="526"/>
        <end position="546"/>
    </location>
</feature>
<evidence type="ECO:0000313" key="13">
    <source>
        <dbReference type="Proteomes" id="UP001177023"/>
    </source>
</evidence>
<dbReference type="InterPro" id="IPR003439">
    <property type="entry name" value="ABC_transporter-like_ATP-bd"/>
</dbReference>
<keyword evidence="13" id="KW-1185">Reference proteome</keyword>
<evidence type="ECO:0000256" key="6">
    <source>
        <dbReference type="ARBA" id="ARBA00022840"/>
    </source>
</evidence>
<feature type="non-terminal residue" evidence="12">
    <location>
        <position position="641"/>
    </location>
</feature>
<dbReference type="SUPFAM" id="SSF52540">
    <property type="entry name" value="P-loop containing nucleoside triphosphate hydrolases"/>
    <property type="match status" value="1"/>
</dbReference>
<evidence type="ECO:0000256" key="5">
    <source>
        <dbReference type="ARBA" id="ARBA00022741"/>
    </source>
</evidence>
<feature type="transmembrane region" description="Helical" evidence="10">
    <location>
        <begin position="427"/>
        <end position="446"/>
    </location>
</feature>
<dbReference type="InterPro" id="IPR027417">
    <property type="entry name" value="P-loop_NTPase"/>
</dbReference>
<evidence type="ECO:0000256" key="7">
    <source>
        <dbReference type="ARBA" id="ARBA00022989"/>
    </source>
</evidence>
<keyword evidence="8 10" id="KW-0472">Membrane</keyword>
<comment type="subcellular location">
    <subcellularLocation>
        <location evidence="1">Membrane</location>
        <topology evidence="1">Multi-pass membrane protein</topology>
    </subcellularLocation>
</comment>
<organism evidence="12 13">
    <name type="scientific">Mesorhabditis spiculigera</name>
    <dbReference type="NCBI Taxonomy" id="96644"/>
    <lineage>
        <taxon>Eukaryota</taxon>
        <taxon>Metazoa</taxon>
        <taxon>Ecdysozoa</taxon>
        <taxon>Nematoda</taxon>
        <taxon>Chromadorea</taxon>
        <taxon>Rhabditida</taxon>
        <taxon>Rhabditina</taxon>
        <taxon>Rhabditomorpha</taxon>
        <taxon>Rhabditoidea</taxon>
        <taxon>Rhabditidae</taxon>
        <taxon>Mesorhabditinae</taxon>
        <taxon>Mesorhabditis</taxon>
    </lineage>
</organism>
<evidence type="ECO:0000259" key="11">
    <source>
        <dbReference type="PROSITE" id="PS50893"/>
    </source>
</evidence>
<dbReference type="FunFam" id="3.40.50.300:FF:002134">
    <property type="entry name" value="ABC transporter ATP-binding protein/permease wht-1"/>
    <property type="match status" value="1"/>
</dbReference>
<dbReference type="PROSITE" id="PS50893">
    <property type="entry name" value="ABC_TRANSPORTER_2"/>
    <property type="match status" value="1"/>
</dbReference>
<dbReference type="Pfam" id="PF00005">
    <property type="entry name" value="ABC_tran"/>
    <property type="match status" value="1"/>
</dbReference>
<dbReference type="Gene3D" id="3.40.50.300">
    <property type="entry name" value="P-loop containing nucleotide triphosphate hydrolases"/>
    <property type="match status" value="1"/>
</dbReference>
<dbReference type="PROSITE" id="PS00211">
    <property type="entry name" value="ABC_TRANSPORTER_1"/>
    <property type="match status" value="1"/>
</dbReference>
<dbReference type="PANTHER" id="PTHR48041:SF104">
    <property type="entry name" value="ABC TRANSPORTER DOMAIN-CONTAINING PROTEIN"/>
    <property type="match status" value="1"/>
</dbReference>
<feature type="transmembrane region" description="Helical" evidence="10">
    <location>
        <begin position="497"/>
        <end position="519"/>
    </location>
</feature>
<reference evidence="12" key="1">
    <citation type="submission" date="2023-06" db="EMBL/GenBank/DDBJ databases">
        <authorList>
            <person name="Delattre M."/>
        </authorList>
    </citation>
    <scope>NUCLEOTIDE SEQUENCE</scope>
    <source>
        <strain evidence="12">AF72</strain>
    </source>
</reference>
<dbReference type="InterPro" id="IPR013525">
    <property type="entry name" value="ABC2_TM"/>
</dbReference>
<keyword evidence="6" id="KW-0067">ATP-binding</keyword>
<gene>
    <name evidence="12" type="ORF">MSPICULIGERA_LOCUS13700</name>
</gene>
<evidence type="ECO:0000256" key="9">
    <source>
        <dbReference type="SAM" id="MobiDB-lite"/>
    </source>
</evidence>
<feature type="transmembrane region" description="Helical" evidence="10">
    <location>
        <begin position="467"/>
        <end position="485"/>
    </location>
</feature>
<feature type="region of interest" description="Disordered" evidence="9">
    <location>
        <begin position="1"/>
        <end position="25"/>
    </location>
</feature>
<dbReference type="SMART" id="SM00382">
    <property type="entry name" value="AAA"/>
    <property type="match status" value="1"/>
</dbReference>
<dbReference type="EMBL" id="CATQJA010002637">
    <property type="protein sequence ID" value="CAJ0575389.1"/>
    <property type="molecule type" value="Genomic_DNA"/>
</dbReference>
<dbReference type="Proteomes" id="UP001177023">
    <property type="component" value="Unassembled WGS sequence"/>
</dbReference>
<feature type="domain" description="ABC transporter" evidence="11">
    <location>
        <begin position="38"/>
        <end position="283"/>
    </location>
</feature>
<evidence type="ECO:0000256" key="4">
    <source>
        <dbReference type="ARBA" id="ARBA00022692"/>
    </source>
</evidence>
<keyword evidence="7 10" id="KW-1133">Transmembrane helix</keyword>
<dbReference type="InterPro" id="IPR050352">
    <property type="entry name" value="ABCG_transporters"/>
</dbReference>
<dbReference type="CDD" id="cd03213">
    <property type="entry name" value="ABCG_EPDR"/>
    <property type="match status" value="1"/>
</dbReference>
<comment type="similarity">
    <text evidence="2">Belongs to the ABC transporter superfamily. ABCG family. Eye pigment precursor importer (TC 3.A.1.204) subfamily.</text>
</comment>
<dbReference type="PANTHER" id="PTHR48041">
    <property type="entry name" value="ABC TRANSPORTER G FAMILY MEMBER 28"/>
    <property type="match status" value="1"/>
</dbReference>
<feature type="transmembrane region" description="Helical" evidence="10">
    <location>
        <begin position="615"/>
        <end position="637"/>
    </location>
</feature>
<accession>A0AA36CUQ8</accession>
<name>A0AA36CUQ8_9BILA</name>
<keyword evidence="4 10" id="KW-0812">Transmembrane</keyword>
<dbReference type="InterPro" id="IPR017871">
    <property type="entry name" value="ABC_transporter-like_CS"/>
</dbReference>
<dbReference type="GO" id="GO:0016887">
    <property type="term" value="F:ATP hydrolysis activity"/>
    <property type="evidence" value="ECO:0007669"/>
    <property type="project" value="InterPro"/>
</dbReference>
<evidence type="ECO:0000256" key="3">
    <source>
        <dbReference type="ARBA" id="ARBA00022448"/>
    </source>
</evidence>
<evidence type="ECO:0000313" key="12">
    <source>
        <dbReference type="EMBL" id="CAJ0575389.1"/>
    </source>
</evidence>
<evidence type="ECO:0000256" key="1">
    <source>
        <dbReference type="ARBA" id="ARBA00004141"/>
    </source>
</evidence>
<dbReference type="GO" id="GO:0140359">
    <property type="term" value="F:ABC-type transporter activity"/>
    <property type="evidence" value="ECO:0007669"/>
    <property type="project" value="InterPro"/>
</dbReference>
<keyword evidence="3" id="KW-0813">Transport</keyword>
<protein>
    <recommendedName>
        <fullName evidence="11">ABC transporter domain-containing protein</fullName>
    </recommendedName>
</protein>
<dbReference type="Pfam" id="PF01061">
    <property type="entry name" value="ABC2_membrane"/>
    <property type="match status" value="1"/>
</dbReference>